<keyword evidence="4" id="KW-1185">Reference proteome</keyword>
<keyword evidence="2" id="KW-0472">Membrane</keyword>
<feature type="compositionally biased region" description="Basic and acidic residues" evidence="1">
    <location>
        <begin position="496"/>
        <end position="507"/>
    </location>
</feature>
<keyword evidence="2" id="KW-1133">Transmembrane helix</keyword>
<dbReference type="EMBL" id="PJNE01000001">
    <property type="protein sequence ID" value="PKW27947.1"/>
    <property type="molecule type" value="Genomic_DNA"/>
</dbReference>
<organism evidence="3 4">
    <name type="scientific">Phycicoccus duodecadis</name>
    <dbReference type="NCBI Taxonomy" id="173053"/>
    <lineage>
        <taxon>Bacteria</taxon>
        <taxon>Bacillati</taxon>
        <taxon>Actinomycetota</taxon>
        <taxon>Actinomycetes</taxon>
        <taxon>Micrococcales</taxon>
        <taxon>Intrasporangiaceae</taxon>
        <taxon>Phycicoccus</taxon>
    </lineage>
</organism>
<feature type="region of interest" description="Disordered" evidence="1">
    <location>
        <begin position="559"/>
        <end position="582"/>
    </location>
</feature>
<evidence type="ECO:0000313" key="3">
    <source>
        <dbReference type="EMBL" id="PKW27947.1"/>
    </source>
</evidence>
<feature type="compositionally biased region" description="Low complexity" evidence="1">
    <location>
        <begin position="321"/>
        <end position="337"/>
    </location>
</feature>
<evidence type="ECO:0000256" key="2">
    <source>
        <dbReference type="SAM" id="Phobius"/>
    </source>
</evidence>
<evidence type="ECO:0000313" key="4">
    <source>
        <dbReference type="Proteomes" id="UP000233781"/>
    </source>
</evidence>
<proteinExistence type="predicted"/>
<feature type="region of interest" description="Disordered" evidence="1">
    <location>
        <begin position="496"/>
        <end position="516"/>
    </location>
</feature>
<sequence>MKGVGPGTVLGGRYTVQRRLAQDRGTERWTAEDSTLGRSVSVMVIARDDHRAAAFLDAARRAGAISHAVLVRILDVGQDADVAFVVEESLDDARTLAQLVTDGGIPGDEVRRITGEVASALESARQRGVHHLDLTPDDVLRGLEVAGVRAGEDGLEPDEASRRDAVGVVGLTYAGLTGLWPLGAGGSGLGPAPRVPGGVASPSEISAGVPRDLDALCRLTLNDDQGPTSPGDYARQVAPWPSRQVVGRPVVAQRPQDAVVPSTVEPVSGPPVVPPAPVAPLLPAAATPPASSATATSAPSASSVTAEGAAADAALGSTATLPVIGGDADPSSDPGGSTADLTALDEPTSPEAGAPLADGPRRPPPPAWLDDEDAADVPVADEPTGAGARAAGMAAGAAGVAAGAAAAVGGWFSARTAAVRGTDDETEGRAEPVADDADAPAERHAVWSGGGATDAGPADGGRTDPGSAGAATGAAAAFGTVGSAVTDFAKRAVDKVSELSPDTERPHAAAPMEPAAPLTRDESKLALAIVGVFLVLALVIGVIGVKQIGSRTDLGLSGPSAVTGAGASPSPSGSAQPSASGSAGAAEPLAILKVSAYDPEGDNNENDQLTPKTYDGNPDTGWKSEQYRTDDFGGLKKGVGLIVDLGPNKKPQEVQLTVPKAVDVEVYVGADASLEGATKIGAKTDAKGRLDFPVPADVSGQYIVLWYTSLHVDENRQRRAWLNEVVVTG</sequence>
<reference evidence="3 4" key="1">
    <citation type="submission" date="2017-12" db="EMBL/GenBank/DDBJ databases">
        <title>Sequencing the genomes of 1000 Actinobacteria strains.</title>
        <authorList>
            <person name="Klenk H.-P."/>
        </authorList>
    </citation>
    <scope>NUCLEOTIDE SEQUENCE [LARGE SCALE GENOMIC DNA]</scope>
    <source>
        <strain evidence="3 4">DSM 12806</strain>
    </source>
</reference>
<dbReference type="Gene3D" id="1.10.510.10">
    <property type="entry name" value="Transferase(Phosphotransferase) domain 1"/>
    <property type="match status" value="1"/>
</dbReference>
<accession>A0A2N3YM54</accession>
<feature type="region of interest" description="Disordered" evidence="1">
    <location>
        <begin position="597"/>
        <end position="623"/>
    </location>
</feature>
<feature type="region of interest" description="Disordered" evidence="1">
    <location>
        <begin position="419"/>
        <end position="471"/>
    </location>
</feature>
<name>A0A2N3YM54_9MICO</name>
<protein>
    <recommendedName>
        <fullName evidence="5">Serine/threonine protein kinase</fullName>
    </recommendedName>
</protein>
<dbReference type="InterPro" id="IPR011009">
    <property type="entry name" value="Kinase-like_dom_sf"/>
</dbReference>
<dbReference type="RefSeq" id="WP_143598398.1">
    <property type="nucleotide sequence ID" value="NZ_PJNE01000001.1"/>
</dbReference>
<dbReference type="Gene3D" id="3.30.200.20">
    <property type="entry name" value="Phosphorylase Kinase, domain 1"/>
    <property type="match status" value="1"/>
</dbReference>
<dbReference type="SUPFAM" id="SSF56112">
    <property type="entry name" value="Protein kinase-like (PK-like)"/>
    <property type="match status" value="1"/>
</dbReference>
<keyword evidence="2" id="KW-0812">Transmembrane</keyword>
<evidence type="ECO:0000256" key="1">
    <source>
        <dbReference type="SAM" id="MobiDB-lite"/>
    </source>
</evidence>
<gene>
    <name evidence="3" type="ORF">ATL31_2798</name>
</gene>
<feature type="compositionally biased region" description="Basic and acidic residues" evidence="1">
    <location>
        <begin position="421"/>
        <end position="432"/>
    </location>
</feature>
<dbReference type="OrthoDB" id="9786339at2"/>
<feature type="transmembrane region" description="Helical" evidence="2">
    <location>
        <begin position="525"/>
        <end position="545"/>
    </location>
</feature>
<dbReference type="AlphaFoldDB" id="A0A2N3YM54"/>
<evidence type="ECO:0008006" key="5">
    <source>
        <dbReference type="Google" id="ProtNLM"/>
    </source>
</evidence>
<comment type="caution">
    <text evidence="3">The sequence shown here is derived from an EMBL/GenBank/DDBJ whole genome shotgun (WGS) entry which is preliminary data.</text>
</comment>
<dbReference type="Proteomes" id="UP000233781">
    <property type="component" value="Unassembled WGS sequence"/>
</dbReference>
<feature type="region of interest" description="Disordered" evidence="1">
    <location>
        <begin position="321"/>
        <end position="372"/>
    </location>
</feature>